<evidence type="ECO:0000256" key="1">
    <source>
        <dbReference type="ARBA" id="ARBA00023015"/>
    </source>
</evidence>
<organism evidence="6 7">
    <name type="scientific">Photobacterium frigidiphilum</name>
    <dbReference type="NCBI Taxonomy" id="264736"/>
    <lineage>
        <taxon>Bacteria</taxon>
        <taxon>Pseudomonadati</taxon>
        <taxon>Pseudomonadota</taxon>
        <taxon>Gammaproteobacteria</taxon>
        <taxon>Vibrionales</taxon>
        <taxon>Vibrionaceae</taxon>
        <taxon>Photobacterium</taxon>
    </lineage>
</organism>
<dbReference type="PANTHER" id="PTHR47506">
    <property type="entry name" value="TRANSCRIPTIONAL REGULATORY PROTEIN"/>
    <property type="match status" value="1"/>
</dbReference>
<evidence type="ECO:0000313" key="7">
    <source>
        <dbReference type="Proteomes" id="UP000240987"/>
    </source>
</evidence>
<evidence type="ECO:0000259" key="5">
    <source>
        <dbReference type="PROSITE" id="PS50977"/>
    </source>
</evidence>
<evidence type="ECO:0000256" key="2">
    <source>
        <dbReference type="ARBA" id="ARBA00023125"/>
    </source>
</evidence>
<feature type="DNA-binding region" description="H-T-H motif" evidence="4">
    <location>
        <begin position="28"/>
        <end position="47"/>
    </location>
</feature>
<dbReference type="EMBL" id="PYMJ01000013">
    <property type="protein sequence ID" value="PSU47670.1"/>
    <property type="molecule type" value="Genomic_DNA"/>
</dbReference>
<feature type="domain" description="HTH tetR-type" evidence="5">
    <location>
        <begin position="5"/>
        <end position="65"/>
    </location>
</feature>
<dbReference type="InterPro" id="IPR009057">
    <property type="entry name" value="Homeodomain-like_sf"/>
</dbReference>
<protein>
    <submittedName>
        <fullName evidence="6">TetR family transcriptional regulator</fullName>
    </submittedName>
</protein>
<dbReference type="InterPro" id="IPR001647">
    <property type="entry name" value="HTH_TetR"/>
</dbReference>
<comment type="caution">
    <text evidence="6">The sequence shown here is derived from an EMBL/GenBank/DDBJ whole genome shotgun (WGS) entry which is preliminary data.</text>
</comment>
<dbReference type="Pfam" id="PF00440">
    <property type="entry name" value="TetR_N"/>
    <property type="match status" value="1"/>
</dbReference>
<dbReference type="InterPro" id="IPR036271">
    <property type="entry name" value="Tet_transcr_reg_TetR-rel_C_sf"/>
</dbReference>
<keyword evidence="2 4" id="KW-0238">DNA-binding</keyword>
<gene>
    <name evidence="6" type="ORF">C9J12_14050</name>
</gene>
<dbReference type="SUPFAM" id="SSF48498">
    <property type="entry name" value="Tetracyclin repressor-like, C-terminal domain"/>
    <property type="match status" value="1"/>
</dbReference>
<dbReference type="PRINTS" id="PR00455">
    <property type="entry name" value="HTHTETR"/>
</dbReference>
<dbReference type="SUPFAM" id="SSF46689">
    <property type="entry name" value="Homeodomain-like"/>
    <property type="match status" value="1"/>
</dbReference>
<dbReference type="Pfam" id="PF16925">
    <property type="entry name" value="TetR_C_13"/>
    <property type="match status" value="1"/>
</dbReference>
<dbReference type="OrthoDB" id="326421at2"/>
<keyword evidence="1" id="KW-0805">Transcription regulation</keyword>
<dbReference type="GO" id="GO:0003677">
    <property type="term" value="F:DNA binding"/>
    <property type="evidence" value="ECO:0007669"/>
    <property type="project" value="UniProtKB-UniRule"/>
</dbReference>
<keyword evidence="3" id="KW-0804">Transcription</keyword>
<keyword evidence="7" id="KW-1185">Reference proteome</keyword>
<accession>A0A2T3JFH0</accession>
<name>A0A2T3JFH0_9GAMM</name>
<dbReference type="InterPro" id="IPR011075">
    <property type="entry name" value="TetR_C"/>
</dbReference>
<dbReference type="Proteomes" id="UP000240987">
    <property type="component" value="Unassembled WGS sequence"/>
</dbReference>
<evidence type="ECO:0000313" key="6">
    <source>
        <dbReference type="EMBL" id="PSU47670.1"/>
    </source>
</evidence>
<evidence type="ECO:0000256" key="3">
    <source>
        <dbReference type="ARBA" id="ARBA00023163"/>
    </source>
</evidence>
<evidence type="ECO:0000256" key="4">
    <source>
        <dbReference type="PROSITE-ProRule" id="PRU00335"/>
    </source>
</evidence>
<dbReference type="PROSITE" id="PS50977">
    <property type="entry name" value="HTH_TETR_2"/>
    <property type="match status" value="1"/>
</dbReference>
<sequence length="197" mass="22583">MSKGRVTREHILSTAFELASKDGLDSLTIGLLAKASGMSKSGLFAHFNSKENLQVAVLEYAGDYFSLHVIQPARLAEPENIEKKLRLLLTNWLSWNQSFQGSCMFLDARKEGRQGNEIIQTTLDKITRRWLDYLCHQIEKGKQSGELKADLDAWQSVYRLYGIYLSSHLFLSLALETPERDRFWLGIEDLLSEWRAK</sequence>
<proteinExistence type="predicted"/>
<reference evidence="6 7" key="1">
    <citation type="submission" date="2018-01" db="EMBL/GenBank/DDBJ databases">
        <title>Whole genome sequencing of Histamine producing bacteria.</title>
        <authorList>
            <person name="Butler K."/>
        </authorList>
    </citation>
    <scope>NUCLEOTIDE SEQUENCE [LARGE SCALE GENOMIC DNA]</scope>
    <source>
        <strain evidence="6 7">JCM 12947</strain>
    </source>
</reference>
<dbReference type="AlphaFoldDB" id="A0A2T3JFH0"/>
<dbReference type="Gene3D" id="1.10.10.60">
    <property type="entry name" value="Homeodomain-like"/>
    <property type="match status" value="1"/>
</dbReference>
<dbReference type="Gene3D" id="1.10.357.10">
    <property type="entry name" value="Tetracycline Repressor, domain 2"/>
    <property type="match status" value="1"/>
</dbReference>
<dbReference type="PANTHER" id="PTHR47506:SF6">
    <property type="entry name" value="HTH-TYPE TRANSCRIPTIONAL REPRESSOR NEMR"/>
    <property type="match status" value="1"/>
</dbReference>
<dbReference type="RefSeq" id="WP_107243293.1">
    <property type="nucleotide sequence ID" value="NZ_PYMJ01000013.1"/>
</dbReference>